<accession>A0A9P9AA65</accession>
<evidence type="ECO:0000313" key="3">
    <source>
        <dbReference type="Proteomes" id="UP000770015"/>
    </source>
</evidence>
<dbReference type="OrthoDB" id="566138at2759"/>
<evidence type="ECO:0000313" key="2">
    <source>
        <dbReference type="EMBL" id="KAH6685980.1"/>
    </source>
</evidence>
<dbReference type="PANTHER" id="PTHR42678:SF11">
    <property type="entry name" value="AMIDASE FAMILY PROTEIN"/>
    <property type="match status" value="1"/>
</dbReference>
<evidence type="ECO:0000259" key="1">
    <source>
        <dbReference type="Pfam" id="PF01425"/>
    </source>
</evidence>
<dbReference type="SUPFAM" id="SSF75304">
    <property type="entry name" value="Amidase signature (AS) enzymes"/>
    <property type="match status" value="1"/>
</dbReference>
<dbReference type="AlphaFoldDB" id="A0A9P9AA65"/>
<comment type="caution">
    <text evidence="2">The sequence shown here is derived from an EMBL/GenBank/DDBJ whole genome shotgun (WGS) entry which is preliminary data.</text>
</comment>
<dbReference type="Proteomes" id="UP000770015">
    <property type="component" value="Unassembled WGS sequence"/>
</dbReference>
<sequence length="692" mass="75367">MDPSLISATSHASLDITSASITEIQDALSNTTLTSVELVTRYIRRIARLDSRGPTLNSIILINPKVFEEARASDRYRASGREPRSLEGIPFTVKDSFSVAGLTVSAASPAFSDLVASEDSAVVASLRRAGAVLIGKTNMPPMADGGSQRGLYGTSASPYNPEYLCTSFASGSSYGSAVATTASFAPLGIGSETVSSGRAPASHNAVVGYTPSRGCIPCRGLWPLYPTCDDVATHTKSMDDLLHALNALVQADEMAPVGDFWREQPFVPLPSHSDMRPGNFLDLRDQHALRGKRIAAPRCYIGQQTSTGYTVACTDATLLLWRQAKADLEALGATVVETDFPVVENYSKKSSATQAANVHGLPTGWLETERCQMIAMAWDDFLKINKDPRYPGLSKIDHRNINPGFAPMDDPVEFTEAQNQVRYAEMIDQVRSRTGTLYDLPGCSDALWALETARKQDLEDWMDENAFDLIAFPTNGDVGRADAEELRTSMMDALRDGVKYSNGNRAIRHLGIPAITVPMGDMVDKGMPVGMTFAGKAHADRDLLRYAWAYEAATDRRTSPPLAPTLDSDVISHLRPLSGVEIDQTGLLRLTLDMKKVHPRPVDDRHAIDIQLAGTIECDSCSNVEVSVFSNTGDISVLLVENRQWKWEATLERALIAEKYPVPGKIPRDQFMVVVFARGPHGVSDAALWQID</sequence>
<feature type="domain" description="Amidase" evidence="1">
    <location>
        <begin position="37"/>
        <end position="544"/>
    </location>
</feature>
<dbReference type="InterPro" id="IPR023631">
    <property type="entry name" value="Amidase_dom"/>
</dbReference>
<reference evidence="2" key="1">
    <citation type="journal article" date="2021" name="Nat. Commun.">
        <title>Genetic determinants of endophytism in the Arabidopsis root mycobiome.</title>
        <authorList>
            <person name="Mesny F."/>
            <person name="Miyauchi S."/>
            <person name="Thiergart T."/>
            <person name="Pickel B."/>
            <person name="Atanasova L."/>
            <person name="Karlsson M."/>
            <person name="Huettel B."/>
            <person name="Barry K.W."/>
            <person name="Haridas S."/>
            <person name="Chen C."/>
            <person name="Bauer D."/>
            <person name="Andreopoulos W."/>
            <person name="Pangilinan J."/>
            <person name="LaButti K."/>
            <person name="Riley R."/>
            <person name="Lipzen A."/>
            <person name="Clum A."/>
            <person name="Drula E."/>
            <person name="Henrissat B."/>
            <person name="Kohler A."/>
            <person name="Grigoriev I.V."/>
            <person name="Martin F.M."/>
            <person name="Hacquard S."/>
        </authorList>
    </citation>
    <scope>NUCLEOTIDE SEQUENCE</scope>
    <source>
        <strain evidence="2">MPI-SDFR-AT-0117</strain>
    </source>
</reference>
<dbReference type="EMBL" id="JAGSXJ010000014">
    <property type="protein sequence ID" value="KAH6685980.1"/>
    <property type="molecule type" value="Genomic_DNA"/>
</dbReference>
<dbReference type="NCBIfam" id="NF005127">
    <property type="entry name" value="PRK06565.1"/>
    <property type="match status" value="1"/>
</dbReference>
<gene>
    <name evidence="2" type="ORF">F5X68DRAFT_276681</name>
</gene>
<dbReference type="Pfam" id="PF01425">
    <property type="entry name" value="Amidase"/>
    <property type="match status" value="1"/>
</dbReference>
<protein>
    <submittedName>
        <fullName evidence="2">Amidase</fullName>
    </submittedName>
</protein>
<dbReference type="InterPro" id="IPR036928">
    <property type="entry name" value="AS_sf"/>
</dbReference>
<keyword evidence="3" id="KW-1185">Reference proteome</keyword>
<dbReference type="Gene3D" id="3.90.1300.10">
    <property type="entry name" value="Amidase signature (AS) domain"/>
    <property type="match status" value="1"/>
</dbReference>
<name>A0A9P9AA65_9PEZI</name>
<dbReference type="PANTHER" id="PTHR42678">
    <property type="entry name" value="AMIDASE"/>
    <property type="match status" value="1"/>
</dbReference>
<proteinExistence type="predicted"/>
<organism evidence="2 3">
    <name type="scientific">Plectosphaerella plurivora</name>
    <dbReference type="NCBI Taxonomy" id="936078"/>
    <lineage>
        <taxon>Eukaryota</taxon>
        <taxon>Fungi</taxon>
        <taxon>Dikarya</taxon>
        <taxon>Ascomycota</taxon>
        <taxon>Pezizomycotina</taxon>
        <taxon>Sordariomycetes</taxon>
        <taxon>Hypocreomycetidae</taxon>
        <taxon>Glomerellales</taxon>
        <taxon>Plectosphaerellaceae</taxon>
        <taxon>Plectosphaerella</taxon>
    </lineage>
</organism>